<evidence type="ECO:0000313" key="1">
    <source>
        <dbReference type="EMBL" id="VEN42109.1"/>
    </source>
</evidence>
<keyword evidence="2" id="KW-1185">Reference proteome</keyword>
<name>A0A653C4R4_CALMS</name>
<feature type="non-terminal residue" evidence="1">
    <location>
        <position position="1"/>
    </location>
</feature>
<dbReference type="OrthoDB" id="6773700at2759"/>
<dbReference type="AlphaFoldDB" id="A0A653C4R4"/>
<dbReference type="Proteomes" id="UP000410492">
    <property type="component" value="Unassembled WGS sequence"/>
</dbReference>
<reference evidence="1 2" key="1">
    <citation type="submission" date="2019-01" db="EMBL/GenBank/DDBJ databases">
        <authorList>
            <person name="Sayadi A."/>
        </authorList>
    </citation>
    <scope>NUCLEOTIDE SEQUENCE [LARGE SCALE GENOMIC DNA]</scope>
</reference>
<organism evidence="1 2">
    <name type="scientific">Callosobruchus maculatus</name>
    <name type="common">Southern cowpea weevil</name>
    <name type="synonym">Pulse bruchid</name>
    <dbReference type="NCBI Taxonomy" id="64391"/>
    <lineage>
        <taxon>Eukaryota</taxon>
        <taxon>Metazoa</taxon>
        <taxon>Ecdysozoa</taxon>
        <taxon>Arthropoda</taxon>
        <taxon>Hexapoda</taxon>
        <taxon>Insecta</taxon>
        <taxon>Pterygota</taxon>
        <taxon>Neoptera</taxon>
        <taxon>Endopterygota</taxon>
        <taxon>Coleoptera</taxon>
        <taxon>Polyphaga</taxon>
        <taxon>Cucujiformia</taxon>
        <taxon>Chrysomeloidea</taxon>
        <taxon>Chrysomelidae</taxon>
        <taxon>Bruchinae</taxon>
        <taxon>Bruchini</taxon>
        <taxon>Callosobruchus</taxon>
    </lineage>
</organism>
<dbReference type="EMBL" id="CAACVG010006840">
    <property type="protein sequence ID" value="VEN42109.1"/>
    <property type="molecule type" value="Genomic_DNA"/>
</dbReference>
<gene>
    <name evidence="1" type="ORF">CALMAC_LOCUS5708</name>
</gene>
<accession>A0A653C4R4</accession>
<protein>
    <submittedName>
        <fullName evidence="1">Uncharacterized protein</fullName>
    </submittedName>
</protein>
<proteinExistence type="predicted"/>
<sequence>NNRIASSSQIFARAENSTLNVGTISSRRLFIVLWISSLRKPIILDLQPSKKQEMNDVSQFQQVKQNGVDYYDTKEALISVTTLKHRNKRYTGYSNAEKQSSKRISNPRHRINRLRHSSDIALCPFKVCYMGRKRMRSRRFSRKIVG</sequence>
<evidence type="ECO:0000313" key="2">
    <source>
        <dbReference type="Proteomes" id="UP000410492"/>
    </source>
</evidence>